<sequence>MVGHKVRKNKCPETCEIDEFTESASSERTPQCHQEIYNNVFFIYIYFLFLNRSLLVVNVFSFYRACVMFADGRPRGGEWNAITRSQLTRVHAPDQRICAVCVAQRHKGCCCSL</sequence>
<dbReference type="EMBL" id="GGMS01005632">
    <property type="protein sequence ID" value="MBY74835.1"/>
    <property type="molecule type" value="Transcribed_RNA"/>
</dbReference>
<gene>
    <name evidence="2" type="ORF">g.1156</name>
</gene>
<dbReference type="AlphaFoldDB" id="A0A2S2QAS6"/>
<evidence type="ECO:0000313" key="2">
    <source>
        <dbReference type="EMBL" id="MBY74835.1"/>
    </source>
</evidence>
<protein>
    <submittedName>
        <fullName evidence="2">Uncharacterized protein</fullName>
    </submittedName>
</protein>
<name>A0A2S2QAS6_9HEMI</name>
<feature type="transmembrane region" description="Helical" evidence="1">
    <location>
        <begin position="43"/>
        <end position="63"/>
    </location>
</feature>
<keyword evidence="1" id="KW-0472">Membrane</keyword>
<organism evidence="2">
    <name type="scientific">Sipha flava</name>
    <name type="common">yellow sugarcane aphid</name>
    <dbReference type="NCBI Taxonomy" id="143950"/>
    <lineage>
        <taxon>Eukaryota</taxon>
        <taxon>Metazoa</taxon>
        <taxon>Ecdysozoa</taxon>
        <taxon>Arthropoda</taxon>
        <taxon>Hexapoda</taxon>
        <taxon>Insecta</taxon>
        <taxon>Pterygota</taxon>
        <taxon>Neoptera</taxon>
        <taxon>Paraneoptera</taxon>
        <taxon>Hemiptera</taxon>
        <taxon>Sternorrhyncha</taxon>
        <taxon>Aphidomorpha</taxon>
        <taxon>Aphidoidea</taxon>
        <taxon>Aphididae</taxon>
        <taxon>Sipha</taxon>
    </lineage>
</organism>
<evidence type="ECO:0000256" key="1">
    <source>
        <dbReference type="SAM" id="Phobius"/>
    </source>
</evidence>
<proteinExistence type="predicted"/>
<reference evidence="2" key="1">
    <citation type="submission" date="2018-04" db="EMBL/GenBank/DDBJ databases">
        <title>Transcriptome assembly of Sipha flava.</title>
        <authorList>
            <person name="Scully E.D."/>
            <person name="Geib S.M."/>
            <person name="Palmer N.A."/>
            <person name="Koch K."/>
            <person name="Bradshaw J."/>
            <person name="Heng-Moss T."/>
            <person name="Sarath G."/>
        </authorList>
    </citation>
    <scope>NUCLEOTIDE SEQUENCE</scope>
</reference>
<keyword evidence="1" id="KW-0812">Transmembrane</keyword>
<accession>A0A2S2QAS6</accession>
<keyword evidence="1" id="KW-1133">Transmembrane helix</keyword>